<protein>
    <recommendedName>
        <fullName evidence="4">Mobilization protein</fullName>
    </recommendedName>
</protein>
<evidence type="ECO:0008006" key="4">
    <source>
        <dbReference type="Google" id="ProtNLM"/>
    </source>
</evidence>
<evidence type="ECO:0000256" key="1">
    <source>
        <dbReference type="SAM" id="Coils"/>
    </source>
</evidence>
<keyword evidence="2" id="KW-0472">Membrane</keyword>
<feature type="transmembrane region" description="Helical" evidence="2">
    <location>
        <begin position="79"/>
        <end position="100"/>
    </location>
</feature>
<dbReference type="AlphaFoldDB" id="A0A142BR55"/>
<keyword evidence="1" id="KW-0175">Coiled coil</keyword>
<dbReference type="EMBL" id="KU302805">
    <property type="protein sequence ID" value="AMP35563.1"/>
    <property type="molecule type" value="Genomic_DNA"/>
</dbReference>
<accession>A0A142BR55</accession>
<proteinExistence type="predicted"/>
<dbReference type="RefSeq" id="WP_058999146.1">
    <property type="nucleotide sequence ID" value="NZ_KU302805.1"/>
</dbReference>
<feature type="coiled-coil region" evidence="1">
    <location>
        <begin position="42"/>
        <end position="69"/>
    </location>
</feature>
<keyword evidence="2" id="KW-1133">Transmembrane helix</keyword>
<sequence>MSVSLTLQERLKQQHLAESETIQSLTKQQLSSLRSELNGIFQQELNTMLEDMRRQLHDTTEDMRQSRQSMLLTVVKNRVIFPALSAVTILAVIFLSGWGLSTFQESQIMANWQQINSQKATLAALESKTAGLNIVQDKNGTFVVLPKGAKVDDSGWTVGKQQALRIVR</sequence>
<keyword evidence="2" id="KW-0812">Transmembrane</keyword>
<geneLocation type="plasmid" evidence="3">
    <name>pSZECL_c</name>
</geneLocation>
<keyword evidence="3" id="KW-0614">Plasmid</keyword>
<organism evidence="3">
    <name type="scientific">Enterobacter cloacae</name>
    <dbReference type="NCBI Taxonomy" id="550"/>
    <lineage>
        <taxon>Bacteria</taxon>
        <taxon>Pseudomonadati</taxon>
        <taxon>Pseudomonadota</taxon>
        <taxon>Gammaproteobacteria</taxon>
        <taxon>Enterobacterales</taxon>
        <taxon>Enterobacteriaceae</taxon>
        <taxon>Enterobacter</taxon>
        <taxon>Enterobacter cloacae complex</taxon>
    </lineage>
</organism>
<evidence type="ECO:0000313" key="3">
    <source>
        <dbReference type="EMBL" id="AMP35563.1"/>
    </source>
</evidence>
<evidence type="ECO:0000256" key="2">
    <source>
        <dbReference type="SAM" id="Phobius"/>
    </source>
</evidence>
<name>A0A142BR55_ENTCL</name>
<reference evidence="3" key="1">
    <citation type="journal article" date="2016" name="Antimicrob. Agents Chemother.">
        <title>Genomic characterization of Enterobacter cloacae isolates from China that co-produce KPC-3 and NDM-1 carbapenemases.</title>
        <authorList>
            <person name="Du H."/>
            <person name="Chen L."/>
            <person name="Chavda K.D."/>
            <person name="Pandey R."/>
            <person name="Zhang H."/>
            <person name="Xie X."/>
            <person name="Tang Y.W."/>
            <person name="Kreiswirth B.N."/>
        </authorList>
    </citation>
    <scope>NUCLEOTIDE SEQUENCE</scope>
    <source>
        <strain evidence="3">SZECL1</strain>
        <plasmid evidence="3">pSZECL_c</plasmid>
    </source>
</reference>